<comment type="caution">
    <text evidence="3">The sequence shown here is derived from an EMBL/GenBank/DDBJ whole genome shotgun (WGS) entry which is preliminary data.</text>
</comment>
<sequence>MNDSRTAAIFIHGLFSSPATWSAVDSLLEQDPDLRGLAVLHFSYQSPVMRLNPVRRIPNFNDIADSLAVFFEVETTQYDSIALISHSQGGLVAQRFLARMLADSRGYELAKIRRIVMFACPNSGSELGLTIRRGLRFWKHPQEQELRPINESITATQRTIVHSVISAKQITETTCPIRMFAYAGDSDNIVTPSSAKSVFRDVGVIPGDHSSIIRPDSLSHRSYTTLKWNLQAVLNPDRGEQDRRPSSTTTQFDQAQPAPPTTVKYDSRGDADAWRTWTYTAERGVRPEKFPVGDRGVLAIQSKLQESVGLNKSLPMTSGTIEFEYRVADSGGSRGHMYFAVIPMQETGPGRAGLIEVGTNVQGDHRNPRSPFRQRSFIPLAHYADGEWHAMRIQFDFSSLAEAFYAIFGPRINEGLEERGDGILQIRNVVAWS</sequence>
<evidence type="ECO:0000259" key="2">
    <source>
        <dbReference type="Pfam" id="PF12697"/>
    </source>
</evidence>
<evidence type="ECO:0000313" key="4">
    <source>
        <dbReference type="Proteomes" id="UP000316639"/>
    </source>
</evidence>
<dbReference type="AlphaFoldDB" id="A0A563EQW3"/>
<feature type="region of interest" description="Disordered" evidence="1">
    <location>
        <begin position="235"/>
        <end position="267"/>
    </location>
</feature>
<dbReference type="SUPFAM" id="SSF53474">
    <property type="entry name" value="alpha/beta-Hydrolases"/>
    <property type="match status" value="1"/>
</dbReference>
<name>A0A563EQW3_9PSEU</name>
<dbReference type="PANTHER" id="PTHR37946">
    <property type="entry name" value="SLL1969 PROTEIN"/>
    <property type="match status" value="1"/>
</dbReference>
<reference evidence="3 4" key="1">
    <citation type="submission" date="2019-07" db="EMBL/GenBank/DDBJ databases">
        <title>Lentzea xizangensis sp. nov., isolated from Qinghai-Tibetan Plateau Soils.</title>
        <authorList>
            <person name="Huang J."/>
        </authorList>
    </citation>
    <scope>NUCLEOTIDE SEQUENCE [LARGE SCALE GENOMIC DNA]</scope>
    <source>
        <strain evidence="3 4">FXJ1.1311</strain>
    </source>
</reference>
<dbReference type="Gene3D" id="3.40.50.1820">
    <property type="entry name" value="alpha/beta hydrolase"/>
    <property type="match status" value="1"/>
</dbReference>
<gene>
    <name evidence="3" type="ORF">FKR81_22740</name>
</gene>
<organism evidence="3 4">
    <name type="scientific">Lentzea tibetensis</name>
    <dbReference type="NCBI Taxonomy" id="2591470"/>
    <lineage>
        <taxon>Bacteria</taxon>
        <taxon>Bacillati</taxon>
        <taxon>Actinomycetota</taxon>
        <taxon>Actinomycetes</taxon>
        <taxon>Pseudonocardiales</taxon>
        <taxon>Pseudonocardiaceae</taxon>
        <taxon>Lentzea</taxon>
    </lineage>
</organism>
<evidence type="ECO:0000256" key="1">
    <source>
        <dbReference type="SAM" id="MobiDB-lite"/>
    </source>
</evidence>
<protein>
    <submittedName>
        <fullName evidence="3">Alpha/beta hydrolase</fullName>
    </submittedName>
</protein>
<dbReference type="PANTHER" id="PTHR37946:SF1">
    <property type="entry name" value="SLL1969 PROTEIN"/>
    <property type="match status" value="1"/>
</dbReference>
<feature type="domain" description="AB hydrolase-1" evidence="2">
    <location>
        <begin position="9"/>
        <end position="141"/>
    </location>
</feature>
<dbReference type="EMBL" id="VOBR01000014">
    <property type="protein sequence ID" value="TWP50044.1"/>
    <property type="molecule type" value="Genomic_DNA"/>
</dbReference>
<dbReference type="InterPro" id="IPR029058">
    <property type="entry name" value="AB_hydrolase_fold"/>
</dbReference>
<dbReference type="Pfam" id="PF12697">
    <property type="entry name" value="Abhydrolase_6"/>
    <property type="match status" value="1"/>
</dbReference>
<dbReference type="RefSeq" id="WP_146354144.1">
    <property type="nucleotide sequence ID" value="NZ_VOBR01000014.1"/>
</dbReference>
<dbReference type="GO" id="GO:0016787">
    <property type="term" value="F:hydrolase activity"/>
    <property type="evidence" value="ECO:0007669"/>
    <property type="project" value="UniProtKB-KW"/>
</dbReference>
<keyword evidence="3" id="KW-0378">Hydrolase</keyword>
<keyword evidence="4" id="KW-1185">Reference proteome</keyword>
<proteinExistence type="predicted"/>
<dbReference type="OrthoDB" id="127785at2"/>
<dbReference type="Proteomes" id="UP000316639">
    <property type="component" value="Unassembled WGS sequence"/>
</dbReference>
<dbReference type="InterPro" id="IPR000073">
    <property type="entry name" value="AB_hydrolase_1"/>
</dbReference>
<accession>A0A563EQW3</accession>
<evidence type="ECO:0000313" key="3">
    <source>
        <dbReference type="EMBL" id="TWP50044.1"/>
    </source>
</evidence>